<dbReference type="Pfam" id="PF24251">
    <property type="entry name" value="DUF7453"/>
    <property type="match status" value="1"/>
</dbReference>
<keyword evidence="2" id="KW-1185">Reference proteome</keyword>
<dbReference type="NCBIfam" id="TIGR05002">
    <property type="entry name" value="NxxGxxAF_repeat"/>
    <property type="match status" value="7"/>
</dbReference>
<evidence type="ECO:0000313" key="1">
    <source>
        <dbReference type="EMBL" id="QEG37116.1"/>
    </source>
</evidence>
<name>A0A5B9QJA7_9BACT</name>
<evidence type="ECO:0008006" key="3">
    <source>
        <dbReference type="Google" id="ProtNLM"/>
    </source>
</evidence>
<dbReference type="Proteomes" id="UP000323917">
    <property type="component" value="Chromosome"/>
</dbReference>
<dbReference type="RefSeq" id="WP_148075389.1">
    <property type="nucleotide sequence ID" value="NZ_CP042913.1"/>
</dbReference>
<dbReference type="NCBIfam" id="TIGR02595">
    <property type="entry name" value="PEP_CTERM"/>
    <property type="match status" value="1"/>
</dbReference>
<evidence type="ECO:0000313" key="2">
    <source>
        <dbReference type="Proteomes" id="UP000323917"/>
    </source>
</evidence>
<dbReference type="OrthoDB" id="272436at2"/>
<sequence>MNRSSWNLVHLLTSSAMLIGLVISPALAGVKVIVVTGDPAPDGNGVFSVGRAGGFSSVVLNNAEQVAFTALLAGTSGGGADDTGIYYGNGTTLTKIVREGQTVPGGSNTLSSFANPLFSAFSFNDAGQVAFNSSVAVHTPDPGTHRAVFMGDGTALTQIVRTGQTTPDGNNVYQNLGDPALNDSGQVAFLSDLDGLGSGIYGHMGSMLSQVVRDGEMVPDGNGTFSRIAGNASPSDTTLNNAGQSAFVGLLTGTSGGDSDDSGIFRSDSQSLTEIARKGQNAPDGNGTFLLFSSSIAPPAINDAGQVAFLSFLDSTSGGTIDDRGIFLGDGSTIVQMVREGESAPNGNGIFSDFQFPSLNNMGQVAFHSDLNDTTGGLSDDSGIFRSDGASLVQIAREGQPVPKGTGNFLSFTDPAINEAGQMVFYASYSSFGRGIFFYDDSLGLIPLAQVDDEFLGSTIRQVGFAQKGFNNHGQVAYTFNLADGRSGIALWSIPEPSSVVLLLLGGTLLLHCRRP</sequence>
<accession>A0A5B9QJA7</accession>
<proteinExistence type="predicted"/>
<organism evidence="1 2">
    <name type="scientific">Bythopirellula goksoeyrii</name>
    <dbReference type="NCBI Taxonomy" id="1400387"/>
    <lineage>
        <taxon>Bacteria</taxon>
        <taxon>Pseudomonadati</taxon>
        <taxon>Planctomycetota</taxon>
        <taxon>Planctomycetia</taxon>
        <taxon>Pirellulales</taxon>
        <taxon>Lacipirellulaceae</taxon>
        <taxon>Bythopirellula</taxon>
    </lineage>
</organism>
<dbReference type="AlphaFoldDB" id="A0A5B9QJA7"/>
<dbReference type="EMBL" id="CP042913">
    <property type="protein sequence ID" value="QEG37116.1"/>
    <property type="molecule type" value="Genomic_DNA"/>
</dbReference>
<protein>
    <recommendedName>
        <fullName evidence="3">PEP-CTERM protein-sorting domain-containing protein</fullName>
    </recommendedName>
</protein>
<dbReference type="InterPro" id="IPR055876">
    <property type="entry name" value="DUF7453"/>
</dbReference>
<gene>
    <name evidence="1" type="ORF">Pr1d_44560</name>
</gene>
<dbReference type="InterPro" id="IPR013424">
    <property type="entry name" value="Ice-binding_C"/>
</dbReference>
<reference evidence="1 2" key="1">
    <citation type="submission" date="2019-08" db="EMBL/GenBank/DDBJ databases">
        <title>Deep-cultivation of Planctomycetes and their phenomic and genomic characterization uncovers novel biology.</title>
        <authorList>
            <person name="Wiegand S."/>
            <person name="Jogler M."/>
            <person name="Boedeker C."/>
            <person name="Pinto D."/>
            <person name="Vollmers J."/>
            <person name="Rivas-Marin E."/>
            <person name="Kohn T."/>
            <person name="Peeters S.H."/>
            <person name="Heuer A."/>
            <person name="Rast P."/>
            <person name="Oberbeckmann S."/>
            <person name="Bunk B."/>
            <person name="Jeske O."/>
            <person name="Meyerdierks A."/>
            <person name="Storesund J.E."/>
            <person name="Kallscheuer N."/>
            <person name="Luecker S."/>
            <person name="Lage O.M."/>
            <person name="Pohl T."/>
            <person name="Merkel B.J."/>
            <person name="Hornburger P."/>
            <person name="Mueller R.-W."/>
            <person name="Bruemmer F."/>
            <person name="Labrenz M."/>
            <person name="Spormann A.M."/>
            <person name="Op den Camp H."/>
            <person name="Overmann J."/>
            <person name="Amann R."/>
            <person name="Jetten M.S.M."/>
            <person name="Mascher T."/>
            <person name="Medema M.H."/>
            <person name="Devos D.P."/>
            <person name="Kaster A.-K."/>
            <person name="Ovreas L."/>
            <person name="Rohde M."/>
            <person name="Galperin M.Y."/>
            <person name="Jogler C."/>
        </authorList>
    </citation>
    <scope>NUCLEOTIDE SEQUENCE [LARGE SCALE GENOMIC DNA]</scope>
    <source>
        <strain evidence="1 2">Pr1d</strain>
    </source>
</reference>
<dbReference type="KEGG" id="bgok:Pr1d_44560"/>